<dbReference type="InterPro" id="IPR002661">
    <property type="entry name" value="Ribosome_recyc_fac"/>
</dbReference>
<evidence type="ECO:0000256" key="2">
    <source>
        <dbReference type="ARBA" id="ARBA00005912"/>
    </source>
</evidence>
<comment type="function">
    <text evidence="5">Responsible for the release of ribosomes from messenger RNA at the termination of protein biosynthesis. May increase the efficiency of translation by recycling ribosomes from one round of translation to another.</text>
</comment>
<evidence type="ECO:0000313" key="7">
    <source>
        <dbReference type="Proteomes" id="UP000487649"/>
    </source>
</evidence>
<dbReference type="NCBIfam" id="TIGR00496">
    <property type="entry name" value="frr"/>
    <property type="match status" value="1"/>
</dbReference>
<dbReference type="FunFam" id="1.10.132.20:FF:000001">
    <property type="entry name" value="Ribosome-recycling factor"/>
    <property type="match status" value="1"/>
</dbReference>
<dbReference type="Gene3D" id="3.30.1360.40">
    <property type="match status" value="1"/>
</dbReference>
<proteinExistence type="inferred from homology"/>
<dbReference type="GO" id="GO:0043023">
    <property type="term" value="F:ribosomal large subunit binding"/>
    <property type="evidence" value="ECO:0007669"/>
    <property type="project" value="TreeGrafter"/>
</dbReference>
<dbReference type="SUPFAM" id="SSF55194">
    <property type="entry name" value="Ribosome recycling factor, RRF"/>
    <property type="match status" value="1"/>
</dbReference>
<dbReference type="OrthoDB" id="9804006at2"/>
<keyword evidence="3 5" id="KW-0963">Cytoplasm</keyword>
<dbReference type="EMBL" id="WMQE01000008">
    <property type="protein sequence ID" value="MTK20789.1"/>
    <property type="molecule type" value="Genomic_DNA"/>
</dbReference>
<dbReference type="InterPro" id="IPR023584">
    <property type="entry name" value="Ribosome_recyc_fac_dom"/>
</dbReference>
<dbReference type="AlphaFoldDB" id="A0A173R352"/>
<dbReference type="FunFam" id="3.30.1360.40:FF:000001">
    <property type="entry name" value="Ribosome-recycling factor"/>
    <property type="match status" value="1"/>
</dbReference>
<dbReference type="Proteomes" id="UP000487649">
    <property type="component" value="Unassembled WGS sequence"/>
</dbReference>
<comment type="caution">
    <text evidence="6">The sequence shown here is derived from an EMBL/GenBank/DDBJ whole genome shotgun (WGS) entry which is preliminary data.</text>
</comment>
<reference evidence="6 7" key="1">
    <citation type="journal article" date="2019" name="Nat. Med.">
        <title>A library of human gut bacterial isolates paired with longitudinal multiomics data enables mechanistic microbiome research.</title>
        <authorList>
            <person name="Poyet M."/>
            <person name="Groussin M."/>
            <person name="Gibbons S.M."/>
            <person name="Avila-Pacheco J."/>
            <person name="Jiang X."/>
            <person name="Kearney S.M."/>
            <person name="Perrotta A.R."/>
            <person name="Berdy B."/>
            <person name="Zhao S."/>
            <person name="Lieberman T.D."/>
            <person name="Swanson P.K."/>
            <person name="Smith M."/>
            <person name="Roesemann S."/>
            <person name="Alexander J.E."/>
            <person name="Rich S.A."/>
            <person name="Livny J."/>
            <person name="Vlamakis H."/>
            <person name="Clish C."/>
            <person name="Bullock K."/>
            <person name="Deik A."/>
            <person name="Scott J."/>
            <person name="Pierce K.A."/>
            <person name="Xavier R.J."/>
            <person name="Alm E.J."/>
        </authorList>
    </citation>
    <scope>NUCLEOTIDE SEQUENCE [LARGE SCALE GENOMIC DNA]</scope>
    <source>
        <strain evidence="6 7">BIOML-A198</strain>
    </source>
</reference>
<dbReference type="GO" id="GO:0005737">
    <property type="term" value="C:cytoplasm"/>
    <property type="evidence" value="ECO:0007669"/>
    <property type="project" value="UniProtKB-SubCell"/>
</dbReference>
<dbReference type="GO" id="GO:0006415">
    <property type="term" value="P:translational termination"/>
    <property type="evidence" value="ECO:0007669"/>
    <property type="project" value="UniProtKB-UniRule"/>
</dbReference>
<sequence>MPKNVLSNAEARMSKAIDSLKREFSVLRTGRASGALLDNIQVDYYGMPSPINQMAQVTVPEPRQLVVKPYDKSMLQAIERAINEANIGLTPNNDGEVIRLNVPALTEERRRELAKKVKGFAEDAKVAIRNVRRDANDELKKLQKNGEITEDALKGYTEDVQKLTDKKIKEVDATADEKEKDIMSI</sequence>
<dbReference type="Pfam" id="PF01765">
    <property type="entry name" value="RRF"/>
    <property type="match status" value="1"/>
</dbReference>
<keyword evidence="4 5" id="KW-0648">Protein biosynthesis</keyword>
<evidence type="ECO:0000256" key="3">
    <source>
        <dbReference type="ARBA" id="ARBA00022490"/>
    </source>
</evidence>
<name>A0A173R352_9FIRM</name>
<evidence type="ECO:0000256" key="4">
    <source>
        <dbReference type="ARBA" id="ARBA00022917"/>
    </source>
</evidence>
<dbReference type="PANTHER" id="PTHR20982">
    <property type="entry name" value="RIBOSOME RECYCLING FACTOR"/>
    <property type="match status" value="1"/>
</dbReference>
<comment type="similarity">
    <text evidence="2 5">Belongs to the RRF family.</text>
</comment>
<dbReference type="Gene3D" id="1.10.132.20">
    <property type="entry name" value="Ribosome-recycling factor"/>
    <property type="match status" value="1"/>
</dbReference>
<comment type="subcellular location">
    <subcellularLocation>
        <location evidence="1 5">Cytoplasm</location>
    </subcellularLocation>
</comment>
<dbReference type="CDD" id="cd00520">
    <property type="entry name" value="RRF"/>
    <property type="match status" value="1"/>
</dbReference>
<dbReference type="HAMAP" id="MF_00040">
    <property type="entry name" value="RRF"/>
    <property type="match status" value="1"/>
</dbReference>
<dbReference type="RefSeq" id="WP_006783771.1">
    <property type="nucleotide sequence ID" value="NZ_CABJBH010000013.1"/>
</dbReference>
<organism evidence="6 7">
    <name type="scientific">Turicibacter sanguinis</name>
    <dbReference type="NCBI Taxonomy" id="154288"/>
    <lineage>
        <taxon>Bacteria</taxon>
        <taxon>Bacillati</taxon>
        <taxon>Bacillota</taxon>
        <taxon>Erysipelotrichia</taxon>
        <taxon>Erysipelotrichales</taxon>
        <taxon>Turicibacteraceae</taxon>
        <taxon>Turicibacter</taxon>
    </lineage>
</organism>
<accession>A0A173R352</accession>
<gene>
    <name evidence="5" type="primary">frr</name>
    <name evidence="6" type="ORF">GMA92_04970</name>
</gene>
<evidence type="ECO:0000256" key="5">
    <source>
        <dbReference type="HAMAP-Rule" id="MF_00040"/>
    </source>
</evidence>
<dbReference type="InterPro" id="IPR036191">
    <property type="entry name" value="RRF_sf"/>
</dbReference>
<dbReference type="PANTHER" id="PTHR20982:SF3">
    <property type="entry name" value="MITOCHONDRIAL RIBOSOME RECYCLING FACTOR PSEUDO 1"/>
    <property type="match status" value="1"/>
</dbReference>
<evidence type="ECO:0000313" key="6">
    <source>
        <dbReference type="EMBL" id="MTK20789.1"/>
    </source>
</evidence>
<evidence type="ECO:0000256" key="1">
    <source>
        <dbReference type="ARBA" id="ARBA00004496"/>
    </source>
</evidence>
<dbReference type="GeneID" id="60059978"/>
<protein>
    <recommendedName>
        <fullName evidence="5">Ribosome-recycling factor</fullName>
        <shortName evidence="5">RRF</shortName>
    </recommendedName>
    <alternativeName>
        <fullName evidence="5">Ribosome-releasing factor</fullName>
    </alternativeName>
</protein>